<gene>
    <name evidence="1" type="ORF">LIER_34495</name>
</gene>
<dbReference type="Proteomes" id="UP001454036">
    <property type="component" value="Unassembled WGS sequence"/>
</dbReference>
<name>A0AAV3S135_LITER</name>
<sequence length="115" mass="13593">MPKSFSSTAIGLIPKKDESHGFLWSSTTEKKSSHWASWQKVCYPYQKGGLKVQKLQDTQNAFTGNLWWRFITTKSMWSRLLSATYIRGKNIYTLQAREYDSRQWKRLLQRRNIAN</sequence>
<dbReference type="EMBL" id="BAABME010014479">
    <property type="protein sequence ID" value="GAA0187207.1"/>
    <property type="molecule type" value="Genomic_DNA"/>
</dbReference>
<evidence type="ECO:0000313" key="1">
    <source>
        <dbReference type="EMBL" id="GAA0187207.1"/>
    </source>
</evidence>
<accession>A0AAV3S135</accession>
<protein>
    <submittedName>
        <fullName evidence="1">Uncharacterized protein</fullName>
    </submittedName>
</protein>
<dbReference type="AlphaFoldDB" id="A0AAV3S135"/>
<organism evidence="1 2">
    <name type="scientific">Lithospermum erythrorhizon</name>
    <name type="common">Purple gromwell</name>
    <name type="synonym">Lithospermum officinale var. erythrorhizon</name>
    <dbReference type="NCBI Taxonomy" id="34254"/>
    <lineage>
        <taxon>Eukaryota</taxon>
        <taxon>Viridiplantae</taxon>
        <taxon>Streptophyta</taxon>
        <taxon>Embryophyta</taxon>
        <taxon>Tracheophyta</taxon>
        <taxon>Spermatophyta</taxon>
        <taxon>Magnoliopsida</taxon>
        <taxon>eudicotyledons</taxon>
        <taxon>Gunneridae</taxon>
        <taxon>Pentapetalae</taxon>
        <taxon>asterids</taxon>
        <taxon>lamiids</taxon>
        <taxon>Boraginales</taxon>
        <taxon>Boraginaceae</taxon>
        <taxon>Boraginoideae</taxon>
        <taxon>Lithospermeae</taxon>
        <taxon>Lithospermum</taxon>
    </lineage>
</organism>
<comment type="caution">
    <text evidence="1">The sequence shown here is derived from an EMBL/GenBank/DDBJ whole genome shotgun (WGS) entry which is preliminary data.</text>
</comment>
<evidence type="ECO:0000313" key="2">
    <source>
        <dbReference type="Proteomes" id="UP001454036"/>
    </source>
</evidence>
<reference evidence="1 2" key="1">
    <citation type="submission" date="2024-01" db="EMBL/GenBank/DDBJ databases">
        <title>The complete chloroplast genome sequence of Lithospermum erythrorhizon: insights into the phylogenetic relationship among Boraginaceae species and the maternal lineages of purple gromwells.</title>
        <authorList>
            <person name="Okada T."/>
            <person name="Watanabe K."/>
        </authorList>
    </citation>
    <scope>NUCLEOTIDE SEQUENCE [LARGE SCALE GENOMIC DNA]</scope>
</reference>
<keyword evidence="2" id="KW-1185">Reference proteome</keyword>
<proteinExistence type="predicted"/>